<dbReference type="OrthoDB" id="5173603at2"/>
<evidence type="ECO:0000256" key="2">
    <source>
        <dbReference type="ARBA" id="ARBA00023002"/>
    </source>
</evidence>
<dbReference type="EMBL" id="FNSV01000005">
    <property type="protein sequence ID" value="SED06103.1"/>
    <property type="molecule type" value="Genomic_DNA"/>
</dbReference>
<dbReference type="FunFam" id="3.40.50.720:FF:000084">
    <property type="entry name" value="Short-chain dehydrogenase reductase"/>
    <property type="match status" value="1"/>
</dbReference>
<protein>
    <submittedName>
        <fullName evidence="4">(+)-trans-carveol dehydrogenase</fullName>
    </submittedName>
</protein>
<keyword evidence="2" id="KW-0560">Oxidoreductase</keyword>
<keyword evidence="5" id="KW-1185">Reference proteome</keyword>
<dbReference type="InterPro" id="IPR036291">
    <property type="entry name" value="NAD(P)-bd_dom_sf"/>
</dbReference>
<evidence type="ECO:0000313" key="5">
    <source>
        <dbReference type="Proteomes" id="UP000183561"/>
    </source>
</evidence>
<dbReference type="RefSeq" id="WP_072937138.1">
    <property type="nucleotide sequence ID" value="NZ_FNSV01000005.1"/>
</dbReference>
<evidence type="ECO:0000256" key="1">
    <source>
        <dbReference type="ARBA" id="ARBA00006484"/>
    </source>
</evidence>
<dbReference type="InterPro" id="IPR023985">
    <property type="entry name" value="SDR_subfam_1"/>
</dbReference>
<dbReference type="Pfam" id="PF13561">
    <property type="entry name" value="adh_short_C2"/>
    <property type="match status" value="1"/>
</dbReference>
<sequence length="280" mass="29952">MGKFDGKVALITGAARDQGRSHATRLAEEGADIIAIDICDQIATADHTMGTEEDLRRTVELVEKFDRRIVTAKADVRDRAALEEAVSAGVSELGRLDIVSVNAGIASTSQVLDLSEQTWQDVIDVNLTGAWHTAMATAPHIIAGGRGGSITFTSSAMGVTAVQNLGHYTSAKHGVLGLMKTLALELGPQFIRVNAILPTNVDTDMIQNETILKLFMPHLENPTRADAELPDSNYALANILPIPWVDPVDISNALVFLSSDDARFITGVSLPVDAGFLLKK</sequence>
<dbReference type="PRINTS" id="PR00081">
    <property type="entry name" value="GDHRDH"/>
</dbReference>
<dbReference type="Gene3D" id="3.40.50.720">
    <property type="entry name" value="NAD(P)-binding Rossmann-like Domain"/>
    <property type="match status" value="1"/>
</dbReference>
<dbReference type="PANTHER" id="PTHR24321">
    <property type="entry name" value="DEHYDROGENASES, SHORT CHAIN"/>
    <property type="match status" value="1"/>
</dbReference>
<organism evidence="4 5">
    <name type="scientific">Rhodococcus koreensis</name>
    <dbReference type="NCBI Taxonomy" id="99653"/>
    <lineage>
        <taxon>Bacteria</taxon>
        <taxon>Bacillati</taxon>
        <taxon>Actinomycetota</taxon>
        <taxon>Actinomycetes</taxon>
        <taxon>Mycobacteriales</taxon>
        <taxon>Nocardiaceae</taxon>
        <taxon>Rhodococcus</taxon>
    </lineage>
</organism>
<accession>A0A1H4XKE7</accession>
<dbReference type="InterPro" id="IPR020904">
    <property type="entry name" value="Sc_DH/Rdtase_CS"/>
</dbReference>
<dbReference type="PROSITE" id="PS00061">
    <property type="entry name" value="ADH_SHORT"/>
    <property type="match status" value="1"/>
</dbReference>
<dbReference type="NCBIfam" id="TIGR03971">
    <property type="entry name" value="SDR_subfam_1"/>
    <property type="match status" value="1"/>
</dbReference>
<dbReference type="PANTHER" id="PTHR24321:SF8">
    <property type="entry name" value="ESTRADIOL 17-BETA-DEHYDROGENASE 8-RELATED"/>
    <property type="match status" value="1"/>
</dbReference>
<dbReference type="SUPFAM" id="SSF51735">
    <property type="entry name" value="NAD(P)-binding Rossmann-fold domains"/>
    <property type="match status" value="1"/>
</dbReference>
<dbReference type="CDD" id="cd05233">
    <property type="entry name" value="SDR_c"/>
    <property type="match status" value="1"/>
</dbReference>
<comment type="similarity">
    <text evidence="1">Belongs to the short-chain dehydrogenases/reductases (SDR) family.</text>
</comment>
<keyword evidence="3" id="KW-0520">NAD</keyword>
<evidence type="ECO:0000313" key="4">
    <source>
        <dbReference type="EMBL" id="SED06103.1"/>
    </source>
</evidence>
<evidence type="ECO:0000256" key="3">
    <source>
        <dbReference type="ARBA" id="ARBA00023027"/>
    </source>
</evidence>
<reference evidence="5" key="1">
    <citation type="submission" date="2016-10" db="EMBL/GenBank/DDBJ databases">
        <authorList>
            <person name="Varghese N."/>
            <person name="Submissions S."/>
        </authorList>
    </citation>
    <scope>NUCLEOTIDE SEQUENCE [LARGE SCALE GENOMIC DNA]</scope>
    <source>
        <strain evidence="5">DSM 44498</strain>
    </source>
</reference>
<name>A0A1H4XKE7_9NOCA</name>
<dbReference type="AlphaFoldDB" id="A0A1H4XKE7"/>
<gene>
    <name evidence="4" type="ORF">SAMN04490239_6635</name>
</gene>
<dbReference type="InterPro" id="IPR002347">
    <property type="entry name" value="SDR_fam"/>
</dbReference>
<proteinExistence type="inferred from homology"/>
<dbReference type="Proteomes" id="UP000183561">
    <property type="component" value="Unassembled WGS sequence"/>
</dbReference>
<dbReference type="GO" id="GO:0016491">
    <property type="term" value="F:oxidoreductase activity"/>
    <property type="evidence" value="ECO:0007669"/>
    <property type="project" value="UniProtKB-KW"/>
</dbReference>
<dbReference type="NCBIfam" id="NF009467">
    <property type="entry name" value="PRK12826.1-3"/>
    <property type="match status" value="1"/>
</dbReference>